<sequence length="73" mass="8280">MKFQSVAREIRYEIKLGSVRIRSANEDTEATGRDEDANQSAQSRRVNAVVVCDHDRQREFGVPSCGVVFHFPL</sequence>
<dbReference type="AlphaFoldDB" id="A0A2P2KBP6"/>
<evidence type="ECO:0000313" key="2">
    <source>
        <dbReference type="EMBL" id="MBX03165.1"/>
    </source>
</evidence>
<accession>A0A2P2KBP6</accession>
<reference evidence="2" key="1">
    <citation type="submission" date="2018-02" db="EMBL/GenBank/DDBJ databases">
        <title>Rhizophora mucronata_Transcriptome.</title>
        <authorList>
            <person name="Meera S.P."/>
            <person name="Sreeshan A."/>
            <person name="Augustine A."/>
        </authorList>
    </citation>
    <scope>NUCLEOTIDE SEQUENCE</scope>
    <source>
        <tissue evidence="2">Leaf</tissue>
    </source>
</reference>
<organism evidence="2">
    <name type="scientific">Rhizophora mucronata</name>
    <name type="common">Asiatic mangrove</name>
    <dbReference type="NCBI Taxonomy" id="61149"/>
    <lineage>
        <taxon>Eukaryota</taxon>
        <taxon>Viridiplantae</taxon>
        <taxon>Streptophyta</taxon>
        <taxon>Embryophyta</taxon>
        <taxon>Tracheophyta</taxon>
        <taxon>Spermatophyta</taxon>
        <taxon>Magnoliopsida</taxon>
        <taxon>eudicotyledons</taxon>
        <taxon>Gunneridae</taxon>
        <taxon>Pentapetalae</taxon>
        <taxon>rosids</taxon>
        <taxon>fabids</taxon>
        <taxon>Malpighiales</taxon>
        <taxon>Rhizophoraceae</taxon>
        <taxon>Rhizophora</taxon>
    </lineage>
</organism>
<dbReference type="EMBL" id="GGEC01022681">
    <property type="protein sequence ID" value="MBX03165.1"/>
    <property type="molecule type" value="Transcribed_RNA"/>
</dbReference>
<feature type="region of interest" description="Disordered" evidence="1">
    <location>
        <begin position="23"/>
        <end position="43"/>
    </location>
</feature>
<protein>
    <submittedName>
        <fullName evidence="2">Uncharacterized protein</fullName>
    </submittedName>
</protein>
<name>A0A2P2KBP6_RHIMU</name>
<proteinExistence type="predicted"/>
<evidence type="ECO:0000256" key="1">
    <source>
        <dbReference type="SAM" id="MobiDB-lite"/>
    </source>
</evidence>